<name>A0AAN6SL71_9PEZI</name>
<comment type="subcellular location">
    <subcellularLocation>
        <location evidence="1">Membrane</location>
        <topology evidence="1">Single-pass membrane protein</topology>
    </subcellularLocation>
</comment>
<dbReference type="CDD" id="cd12087">
    <property type="entry name" value="TM_EGFR-like"/>
    <property type="match status" value="1"/>
</dbReference>
<keyword evidence="9" id="KW-1185">Reference proteome</keyword>
<keyword evidence="7" id="KW-0732">Signal</keyword>
<proteinExistence type="predicted"/>
<dbReference type="InterPro" id="IPR051694">
    <property type="entry name" value="Immunoregulatory_rcpt-like"/>
</dbReference>
<accession>A0AAN6SL71</accession>
<feature type="signal peptide" evidence="7">
    <location>
        <begin position="1"/>
        <end position="20"/>
    </location>
</feature>
<keyword evidence="2 6" id="KW-0812">Transmembrane</keyword>
<protein>
    <recommendedName>
        <fullName evidence="10">Mid2 domain-containing protein</fullName>
    </recommendedName>
</protein>
<feature type="compositionally biased region" description="Basic and acidic residues" evidence="5">
    <location>
        <begin position="260"/>
        <end position="281"/>
    </location>
</feature>
<dbReference type="GO" id="GO:0071944">
    <property type="term" value="C:cell periphery"/>
    <property type="evidence" value="ECO:0007669"/>
    <property type="project" value="UniProtKB-ARBA"/>
</dbReference>
<evidence type="ECO:0000256" key="7">
    <source>
        <dbReference type="SAM" id="SignalP"/>
    </source>
</evidence>
<evidence type="ECO:0000256" key="3">
    <source>
        <dbReference type="ARBA" id="ARBA00022989"/>
    </source>
</evidence>
<feature type="transmembrane region" description="Helical" evidence="6">
    <location>
        <begin position="230"/>
        <end position="254"/>
    </location>
</feature>
<reference evidence="9" key="1">
    <citation type="journal article" date="2023" name="Mol. Phylogenet. Evol.">
        <title>Genome-scale phylogeny and comparative genomics of the fungal order Sordariales.</title>
        <authorList>
            <person name="Hensen N."/>
            <person name="Bonometti L."/>
            <person name="Westerberg I."/>
            <person name="Brannstrom I.O."/>
            <person name="Guillou S."/>
            <person name="Cros-Aarteil S."/>
            <person name="Calhoun S."/>
            <person name="Haridas S."/>
            <person name="Kuo A."/>
            <person name="Mondo S."/>
            <person name="Pangilinan J."/>
            <person name="Riley R."/>
            <person name="LaButti K."/>
            <person name="Andreopoulos B."/>
            <person name="Lipzen A."/>
            <person name="Chen C."/>
            <person name="Yan M."/>
            <person name="Daum C."/>
            <person name="Ng V."/>
            <person name="Clum A."/>
            <person name="Steindorff A."/>
            <person name="Ohm R.A."/>
            <person name="Martin F."/>
            <person name="Silar P."/>
            <person name="Natvig D.O."/>
            <person name="Lalanne C."/>
            <person name="Gautier V."/>
            <person name="Ament-Velasquez S.L."/>
            <person name="Kruys A."/>
            <person name="Hutchinson M.I."/>
            <person name="Powell A.J."/>
            <person name="Barry K."/>
            <person name="Miller A.N."/>
            <person name="Grigoriev I.V."/>
            <person name="Debuchy R."/>
            <person name="Gladieux P."/>
            <person name="Hiltunen Thoren M."/>
            <person name="Johannesson H."/>
        </authorList>
    </citation>
    <scope>NUCLEOTIDE SEQUENCE [LARGE SCALE GENOMIC DNA]</scope>
    <source>
        <strain evidence="9">CBS 284.82</strain>
    </source>
</reference>
<evidence type="ECO:0000313" key="8">
    <source>
        <dbReference type="EMBL" id="KAK4031754.1"/>
    </source>
</evidence>
<dbReference type="GO" id="GO:0016020">
    <property type="term" value="C:membrane"/>
    <property type="evidence" value="ECO:0007669"/>
    <property type="project" value="UniProtKB-SubCell"/>
</dbReference>
<dbReference type="PANTHER" id="PTHR15549">
    <property type="entry name" value="PAIRED IMMUNOGLOBULIN-LIKE TYPE 2 RECEPTOR"/>
    <property type="match status" value="1"/>
</dbReference>
<feature type="compositionally biased region" description="Low complexity" evidence="5">
    <location>
        <begin position="147"/>
        <end position="184"/>
    </location>
</feature>
<feature type="region of interest" description="Disordered" evidence="5">
    <location>
        <begin position="147"/>
        <end position="226"/>
    </location>
</feature>
<evidence type="ECO:0000256" key="2">
    <source>
        <dbReference type="ARBA" id="ARBA00022692"/>
    </source>
</evidence>
<dbReference type="AlphaFoldDB" id="A0AAN6SL71"/>
<evidence type="ECO:0000256" key="6">
    <source>
        <dbReference type="SAM" id="Phobius"/>
    </source>
</evidence>
<evidence type="ECO:0000256" key="5">
    <source>
        <dbReference type="SAM" id="MobiDB-lite"/>
    </source>
</evidence>
<dbReference type="Proteomes" id="UP001303115">
    <property type="component" value="Unassembled WGS sequence"/>
</dbReference>
<comment type="caution">
    <text evidence="8">The sequence shown here is derived from an EMBL/GenBank/DDBJ whole genome shotgun (WGS) entry which is preliminary data.</text>
</comment>
<evidence type="ECO:0000256" key="1">
    <source>
        <dbReference type="ARBA" id="ARBA00004167"/>
    </source>
</evidence>
<feature type="chain" id="PRO_5043012604" description="Mid2 domain-containing protein" evidence="7">
    <location>
        <begin position="21"/>
        <end position="326"/>
    </location>
</feature>
<organism evidence="8 9">
    <name type="scientific">Parachaetomium inaequale</name>
    <dbReference type="NCBI Taxonomy" id="2588326"/>
    <lineage>
        <taxon>Eukaryota</taxon>
        <taxon>Fungi</taxon>
        <taxon>Dikarya</taxon>
        <taxon>Ascomycota</taxon>
        <taxon>Pezizomycotina</taxon>
        <taxon>Sordariomycetes</taxon>
        <taxon>Sordariomycetidae</taxon>
        <taxon>Sordariales</taxon>
        <taxon>Chaetomiaceae</taxon>
        <taxon>Parachaetomium</taxon>
    </lineage>
</organism>
<evidence type="ECO:0008006" key="10">
    <source>
        <dbReference type="Google" id="ProtNLM"/>
    </source>
</evidence>
<feature type="compositionally biased region" description="Low complexity" evidence="5">
    <location>
        <begin position="195"/>
        <end position="226"/>
    </location>
</feature>
<evidence type="ECO:0000313" key="9">
    <source>
        <dbReference type="Proteomes" id="UP001303115"/>
    </source>
</evidence>
<evidence type="ECO:0000256" key="4">
    <source>
        <dbReference type="ARBA" id="ARBA00023136"/>
    </source>
</evidence>
<keyword evidence="4 6" id="KW-0472">Membrane</keyword>
<sequence length="326" mass="33211">MARLASLTIALLVSLRHVVGLALVTAPPAVPTPHLLQGRDVSTSLSTCGFLNGDPSKPWVAPNGYNCRVDTLHGIWGFCPTTVISATDCGLGAFCFDSGPCRDTPDQTMCATAILIFGPDQSYDYVDCAGTAGKATYFVSPRDAMASTTSSQSSTTQTKQLGTSSATPQLTLSSPSSTTRSTPPNIATPVSSAYGTTSGSGNIASGSGSGSQTEQTPGGSSTSSSTNNTAAIIGGAVGGLALIVGGVIALVYILRRHNSAPHDTDAQHKARRSSPDTDVKYPEAGWGPSELAAGGKTPAELPAYWSSLAPAAHPAELPAGYAGYER</sequence>
<gene>
    <name evidence="8" type="ORF">C8A01DRAFT_51275</name>
</gene>
<dbReference type="EMBL" id="MU854709">
    <property type="protein sequence ID" value="KAK4031754.1"/>
    <property type="molecule type" value="Genomic_DNA"/>
</dbReference>
<keyword evidence="3 6" id="KW-1133">Transmembrane helix</keyword>
<feature type="region of interest" description="Disordered" evidence="5">
    <location>
        <begin position="260"/>
        <end position="294"/>
    </location>
</feature>